<dbReference type="InterPro" id="IPR009799">
    <property type="entry name" value="EthD_dom"/>
</dbReference>
<evidence type="ECO:0000313" key="2">
    <source>
        <dbReference type="EMBL" id="MDA0643513.1"/>
    </source>
</evidence>
<reference evidence="2 3" key="1">
    <citation type="submission" date="2022-11" db="EMBL/GenBank/DDBJ databases">
        <title>Nonomuraea corallina sp. nov., a new species of the genus Nonomuraea isolated from sea side sediment in Thai sea.</title>
        <authorList>
            <person name="Ngamcharungchit C."/>
            <person name="Matsumoto A."/>
            <person name="Suriyachadkun C."/>
            <person name="Panbangred W."/>
            <person name="Inahashi Y."/>
            <person name="Intra B."/>
        </authorList>
    </citation>
    <scope>NUCLEOTIDE SEQUENCE [LARGE SCALE GENOMIC DNA]</scope>
    <source>
        <strain evidence="2 3">DSM 43553</strain>
    </source>
</reference>
<dbReference type="EMBL" id="JAPNUD010000069">
    <property type="protein sequence ID" value="MDA0643513.1"/>
    <property type="molecule type" value="Genomic_DNA"/>
</dbReference>
<accession>A0ABT4T1X6</accession>
<gene>
    <name evidence="2" type="ORF">OUY24_23030</name>
</gene>
<protein>
    <submittedName>
        <fullName evidence="2">EthD family reductase</fullName>
    </submittedName>
</protein>
<dbReference type="Gene3D" id="3.30.70.100">
    <property type="match status" value="1"/>
</dbReference>
<evidence type="ECO:0000313" key="3">
    <source>
        <dbReference type="Proteomes" id="UP001212498"/>
    </source>
</evidence>
<evidence type="ECO:0000259" key="1">
    <source>
        <dbReference type="Pfam" id="PF07110"/>
    </source>
</evidence>
<dbReference type="InterPro" id="IPR011008">
    <property type="entry name" value="Dimeric_a/b-barrel"/>
</dbReference>
<comment type="caution">
    <text evidence="2">The sequence shown here is derived from an EMBL/GenBank/DDBJ whole genome shotgun (WGS) entry which is preliminary data.</text>
</comment>
<name>A0ABT4T1X6_9ACTN</name>
<proteinExistence type="predicted"/>
<keyword evidence="3" id="KW-1185">Reference proteome</keyword>
<dbReference type="RefSeq" id="WP_271277765.1">
    <property type="nucleotide sequence ID" value="NZ_BAABFD010000014.1"/>
</dbReference>
<dbReference type="NCBIfam" id="TIGR02118">
    <property type="entry name" value="EthD family reductase"/>
    <property type="match status" value="1"/>
</dbReference>
<dbReference type="SUPFAM" id="SSF54909">
    <property type="entry name" value="Dimeric alpha+beta barrel"/>
    <property type="match status" value="1"/>
</dbReference>
<organism evidence="2 3">
    <name type="scientific">Nonomuraea ferruginea</name>
    <dbReference type="NCBI Taxonomy" id="46174"/>
    <lineage>
        <taxon>Bacteria</taxon>
        <taxon>Bacillati</taxon>
        <taxon>Actinomycetota</taxon>
        <taxon>Actinomycetes</taxon>
        <taxon>Streptosporangiales</taxon>
        <taxon>Streptosporangiaceae</taxon>
        <taxon>Nonomuraea</taxon>
    </lineage>
</organism>
<feature type="domain" description="EthD" evidence="1">
    <location>
        <begin position="11"/>
        <end position="89"/>
    </location>
</feature>
<sequence>MIKVVAVIRRKPGLSREEFLRFWQEEHPALVLALPGLRGYRQNPAVEHRKQWPWDGSAELWFDDVRAVKAAFDSPEAGPLRAHEEHFIEALEWFLASETEVLPPSPAA</sequence>
<dbReference type="Proteomes" id="UP001212498">
    <property type="component" value="Unassembled WGS sequence"/>
</dbReference>
<dbReference type="Pfam" id="PF07110">
    <property type="entry name" value="EthD"/>
    <property type="match status" value="1"/>
</dbReference>